<gene>
    <name evidence="1" type="ORF">CGC58_03860</name>
</gene>
<name>A0A250FUZ1_9FLAO</name>
<evidence type="ECO:0008006" key="3">
    <source>
        <dbReference type="Google" id="ProtNLM"/>
    </source>
</evidence>
<evidence type="ECO:0000313" key="2">
    <source>
        <dbReference type="Proteomes" id="UP000217348"/>
    </source>
</evidence>
<evidence type="ECO:0000313" key="1">
    <source>
        <dbReference type="EMBL" id="ATA88930.1"/>
    </source>
</evidence>
<protein>
    <recommendedName>
        <fullName evidence="3">Lipoprotein</fullName>
    </recommendedName>
</protein>
<dbReference type="AlphaFoldDB" id="A0A250FUZ1"/>
<dbReference type="KEGG" id="csto:CGC58_03860"/>
<sequence>MKQKNLTKKLMIALLGAVLFVGCSKNESENVQEQDASKITARSAEQQSIETTIANFYDCLKKLKYSGFSDFLYDNFFLTSATTNNKTWYEFLDGKFKEQYVGQKEGFVYEKLLGTYTWDSSAKKWGKTTNSNNVTLHFPAFNTTASNNATLVLENYTSLNIGTNSLPTKGKATITVDNKKIIEVDIQGISYGLIPTLIENAEVVIYGNPFTTTISLKKNGSVYNFTSNTSAPDGCTTTVNGVINLTNNSTISTDKVDFKALAFDNFKDLEFKVNFENLEIKVNADIAGLKALNKDVYSVEDMNNFVKVDVLSSGKKVADLKYNEDSNGKYDPDVVFLDGTTNKAESYFSYFSKKVKHVFRVVFGLEK</sequence>
<accession>A0A250FUZ1</accession>
<organism evidence="1 2">
    <name type="scientific">Capnocytophaga stomatis</name>
    <dbReference type="NCBI Taxonomy" id="1848904"/>
    <lineage>
        <taxon>Bacteria</taxon>
        <taxon>Pseudomonadati</taxon>
        <taxon>Bacteroidota</taxon>
        <taxon>Flavobacteriia</taxon>
        <taxon>Flavobacteriales</taxon>
        <taxon>Flavobacteriaceae</taxon>
        <taxon>Capnocytophaga</taxon>
    </lineage>
</organism>
<dbReference type="EMBL" id="CP022387">
    <property type="protein sequence ID" value="ATA88930.1"/>
    <property type="molecule type" value="Genomic_DNA"/>
</dbReference>
<dbReference type="PROSITE" id="PS51257">
    <property type="entry name" value="PROKAR_LIPOPROTEIN"/>
    <property type="match status" value="1"/>
</dbReference>
<proteinExistence type="predicted"/>
<dbReference type="Proteomes" id="UP000217348">
    <property type="component" value="Chromosome"/>
</dbReference>
<reference evidence="2" key="1">
    <citation type="submission" date="2017-06" db="EMBL/GenBank/DDBJ databases">
        <title>Capnocytophaga spp. assemblies.</title>
        <authorList>
            <person name="Gulvik C.A."/>
        </authorList>
    </citation>
    <scope>NUCLEOTIDE SEQUENCE [LARGE SCALE GENOMIC DNA]</scope>
    <source>
        <strain evidence="2">H2177</strain>
    </source>
</reference>